<evidence type="ECO:0000259" key="5">
    <source>
        <dbReference type="PROSITE" id="PS50923"/>
    </source>
</evidence>
<dbReference type="EMBL" id="LSRX01000132">
    <property type="protein sequence ID" value="OLQ07739.1"/>
    <property type="molecule type" value="Genomic_DNA"/>
</dbReference>
<feature type="domain" description="Sushi" evidence="5">
    <location>
        <begin position="106"/>
        <end position="161"/>
    </location>
</feature>
<reference evidence="6 7" key="1">
    <citation type="submission" date="2016-02" db="EMBL/GenBank/DDBJ databases">
        <title>Genome analysis of coral dinoflagellate symbionts highlights evolutionary adaptations to a symbiotic lifestyle.</title>
        <authorList>
            <person name="Aranda M."/>
            <person name="Li Y."/>
            <person name="Liew Y.J."/>
            <person name="Baumgarten S."/>
            <person name="Simakov O."/>
            <person name="Wilson M."/>
            <person name="Piel J."/>
            <person name="Ashoor H."/>
            <person name="Bougouffa S."/>
            <person name="Bajic V.B."/>
            <person name="Ryu T."/>
            <person name="Ravasi T."/>
            <person name="Bayer T."/>
            <person name="Micklem G."/>
            <person name="Kim H."/>
            <person name="Bhak J."/>
            <person name="Lajeunesse T.C."/>
            <person name="Voolstra C.R."/>
        </authorList>
    </citation>
    <scope>NUCLEOTIDE SEQUENCE [LARGE SCALE GENOMIC DNA]</scope>
    <source>
        <strain evidence="6 7">CCMP2467</strain>
    </source>
</reference>
<feature type="compositionally biased region" description="Basic and acidic residues" evidence="2">
    <location>
        <begin position="26"/>
        <end position="37"/>
    </location>
</feature>
<dbReference type="Gene3D" id="2.10.70.10">
    <property type="entry name" value="Complement Module, domain 1"/>
    <property type="match status" value="1"/>
</dbReference>
<dbReference type="InterPro" id="IPR035976">
    <property type="entry name" value="Sushi/SCR/CCP_sf"/>
</dbReference>
<proteinExistence type="predicted"/>
<keyword evidence="7" id="KW-1185">Reference proteome</keyword>
<feature type="chain" id="PRO_5012660850" description="Sushi domain-containing protein" evidence="4">
    <location>
        <begin position="18"/>
        <end position="221"/>
    </location>
</feature>
<dbReference type="PROSITE" id="PS50923">
    <property type="entry name" value="SUSHI"/>
    <property type="match status" value="2"/>
</dbReference>
<comment type="caution">
    <text evidence="6">The sequence shown here is derived from an EMBL/GenBank/DDBJ whole genome shotgun (WGS) entry which is preliminary data.</text>
</comment>
<evidence type="ECO:0000256" key="2">
    <source>
        <dbReference type="SAM" id="MobiDB-lite"/>
    </source>
</evidence>
<feature type="signal peptide" evidence="4">
    <location>
        <begin position="1"/>
        <end position="17"/>
    </location>
</feature>
<keyword evidence="4" id="KW-0732">Signal</keyword>
<feature type="region of interest" description="Disordered" evidence="2">
    <location>
        <begin position="24"/>
        <end position="43"/>
    </location>
</feature>
<keyword evidence="3" id="KW-1133">Transmembrane helix</keyword>
<dbReference type="Pfam" id="PF00084">
    <property type="entry name" value="Sushi"/>
    <property type="match status" value="1"/>
</dbReference>
<organism evidence="6 7">
    <name type="scientific">Symbiodinium microadriaticum</name>
    <name type="common">Dinoflagellate</name>
    <name type="synonym">Zooxanthella microadriatica</name>
    <dbReference type="NCBI Taxonomy" id="2951"/>
    <lineage>
        <taxon>Eukaryota</taxon>
        <taxon>Sar</taxon>
        <taxon>Alveolata</taxon>
        <taxon>Dinophyceae</taxon>
        <taxon>Suessiales</taxon>
        <taxon>Symbiodiniaceae</taxon>
        <taxon>Symbiodinium</taxon>
    </lineage>
</organism>
<sequence>MVSAAWWPFCAAIAVQALVPPEDAPEFQHRGRDEKPSETMQSCRSLPHGVKLLYPPLHSPYPAGRPIMVGCPDGWESKNYSRITWKIMCRGSGGWKAENPPGCKILLCQHLLDDFGAWRGARHFNASQKLSCADGYVVEGVSELMCTSSGRWDRIPGRCLPNGGNAELWRSRLRYSALLSLMSLLATAVVAAVACVGIAPSKAETGQQGRPSLPVAIQPTE</sequence>
<dbReference type="CDD" id="cd00033">
    <property type="entry name" value="CCP"/>
    <property type="match status" value="1"/>
</dbReference>
<accession>A0A1Q9EJX4</accession>
<dbReference type="Proteomes" id="UP000186817">
    <property type="component" value="Unassembled WGS sequence"/>
</dbReference>
<protein>
    <recommendedName>
        <fullName evidence="5">Sushi domain-containing protein</fullName>
    </recommendedName>
</protein>
<keyword evidence="1" id="KW-1015">Disulfide bond</keyword>
<dbReference type="OrthoDB" id="406096at2759"/>
<evidence type="ECO:0000256" key="4">
    <source>
        <dbReference type="SAM" id="SignalP"/>
    </source>
</evidence>
<gene>
    <name evidence="6" type="ORF">AK812_SmicGene8828</name>
</gene>
<dbReference type="InterPro" id="IPR000436">
    <property type="entry name" value="Sushi_SCR_CCP_dom"/>
</dbReference>
<feature type="transmembrane region" description="Helical" evidence="3">
    <location>
        <begin position="175"/>
        <end position="199"/>
    </location>
</feature>
<feature type="domain" description="Sushi" evidence="5">
    <location>
        <begin position="41"/>
        <end position="105"/>
    </location>
</feature>
<keyword evidence="3" id="KW-0812">Transmembrane</keyword>
<dbReference type="AlphaFoldDB" id="A0A1Q9EJX4"/>
<evidence type="ECO:0000313" key="7">
    <source>
        <dbReference type="Proteomes" id="UP000186817"/>
    </source>
</evidence>
<keyword evidence="3" id="KW-0472">Membrane</keyword>
<dbReference type="SUPFAM" id="SSF57535">
    <property type="entry name" value="Complement control module/SCR domain"/>
    <property type="match status" value="1"/>
</dbReference>
<name>A0A1Q9EJX4_SYMMI</name>
<evidence type="ECO:0000256" key="3">
    <source>
        <dbReference type="SAM" id="Phobius"/>
    </source>
</evidence>
<evidence type="ECO:0000313" key="6">
    <source>
        <dbReference type="EMBL" id="OLQ07739.1"/>
    </source>
</evidence>
<evidence type="ECO:0000256" key="1">
    <source>
        <dbReference type="ARBA" id="ARBA00023157"/>
    </source>
</evidence>